<evidence type="ECO:0000313" key="1">
    <source>
        <dbReference type="EMBL" id="MFD2933900.1"/>
    </source>
</evidence>
<gene>
    <name evidence="1" type="ORF">ACFS25_08920</name>
</gene>
<dbReference type="Proteomes" id="UP001597512">
    <property type="component" value="Unassembled WGS sequence"/>
</dbReference>
<evidence type="ECO:0000313" key="2">
    <source>
        <dbReference type="Proteomes" id="UP001597512"/>
    </source>
</evidence>
<accession>A0ABW6AET8</accession>
<proteinExistence type="predicted"/>
<name>A0ABW6AET8_9BACT</name>
<dbReference type="EMBL" id="JBHUOM010000002">
    <property type="protein sequence ID" value="MFD2933900.1"/>
    <property type="molecule type" value="Genomic_DNA"/>
</dbReference>
<sequence length="140" mass="16160">MDELEPKIRPLVEAIANTGLVRTFSSCEGHYSPNEQTLVDRNHAEVRFIPAEGVPVEDIEKLLAYLLTRFKTQYGLIPVNVTAHKRYTPLADEVVEETFVLELRPFNRFDSPDRKRADTDRAIDQVIYLLSLYPTRNELE</sequence>
<keyword evidence="2" id="KW-1185">Reference proteome</keyword>
<reference evidence="2" key="1">
    <citation type="journal article" date="2019" name="Int. J. Syst. Evol. Microbiol.">
        <title>The Global Catalogue of Microorganisms (GCM) 10K type strain sequencing project: providing services to taxonomists for standard genome sequencing and annotation.</title>
        <authorList>
            <consortium name="The Broad Institute Genomics Platform"/>
            <consortium name="The Broad Institute Genome Sequencing Center for Infectious Disease"/>
            <person name="Wu L."/>
            <person name="Ma J."/>
        </authorList>
    </citation>
    <scope>NUCLEOTIDE SEQUENCE [LARGE SCALE GENOMIC DNA]</scope>
    <source>
        <strain evidence="2">KCTC 52490</strain>
    </source>
</reference>
<organism evidence="1 2">
    <name type="scientific">Spirosoma flavum</name>
    <dbReference type="NCBI Taxonomy" id="2048557"/>
    <lineage>
        <taxon>Bacteria</taxon>
        <taxon>Pseudomonadati</taxon>
        <taxon>Bacteroidota</taxon>
        <taxon>Cytophagia</taxon>
        <taxon>Cytophagales</taxon>
        <taxon>Cytophagaceae</taxon>
        <taxon>Spirosoma</taxon>
    </lineage>
</organism>
<comment type="caution">
    <text evidence="1">The sequence shown here is derived from an EMBL/GenBank/DDBJ whole genome shotgun (WGS) entry which is preliminary data.</text>
</comment>
<dbReference type="RefSeq" id="WP_381498856.1">
    <property type="nucleotide sequence ID" value="NZ_JBHUOM010000002.1"/>
</dbReference>
<protein>
    <submittedName>
        <fullName evidence="1">Uncharacterized protein</fullName>
    </submittedName>
</protein>